<sequence length="105" mass="12415">MMFPDQENYSEDKSFNIDIEFFDVSYIDIPDRLCDFTITETIDIPEKIQEYNGKFNRKTFKIQSGKTKHYIIASGYIIGKNTWLNEDRAINILLQYDEIITDSNL</sequence>
<evidence type="ECO:0000313" key="2">
    <source>
        <dbReference type="Proteomes" id="UP001059844"/>
    </source>
</evidence>
<proteinExistence type="predicted"/>
<keyword evidence="2" id="KW-1185">Reference proteome</keyword>
<dbReference type="Proteomes" id="UP001059844">
    <property type="component" value="Chromosome"/>
</dbReference>
<organism evidence="1 2">
    <name type="scientific">Flavobacterium cerinum</name>
    <dbReference type="NCBI Taxonomy" id="2502784"/>
    <lineage>
        <taxon>Bacteria</taxon>
        <taxon>Pseudomonadati</taxon>
        <taxon>Bacteroidota</taxon>
        <taxon>Flavobacteriia</taxon>
        <taxon>Flavobacteriales</taxon>
        <taxon>Flavobacteriaceae</taxon>
        <taxon>Flavobacterium</taxon>
    </lineage>
</organism>
<accession>A0ABY5IU94</accession>
<gene>
    <name evidence="1" type="ORF">NOX80_03950</name>
</gene>
<protein>
    <submittedName>
        <fullName evidence="1">Uncharacterized protein</fullName>
    </submittedName>
</protein>
<dbReference type="RefSeq" id="WP_256552025.1">
    <property type="nucleotide sequence ID" value="NZ_CP101751.1"/>
</dbReference>
<reference evidence="1" key="1">
    <citation type="submission" date="2022-07" db="EMBL/GenBank/DDBJ databases">
        <title>Isolation, identification, and degradation of a PFOSA degrading strain from sewage treatment plant.</title>
        <authorList>
            <person name="Zhang L."/>
            <person name="Huo Y."/>
        </authorList>
    </citation>
    <scope>NUCLEOTIDE SEQUENCE</scope>
    <source>
        <strain evidence="1">C1</strain>
    </source>
</reference>
<evidence type="ECO:0000313" key="1">
    <source>
        <dbReference type="EMBL" id="UUC46360.1"/>
    </source>
</evidence>
<dbReference type="EMBL" id="CP101751">
    <property type="protein sequence ID" value="UUC46360.1"/>
    <property type="molecule type" value="Genomic_DNA"/>
</dbReference>
<name>A0ABY5IU94_9FLAO</name>